<proteinExistence type="predicted"/>
<protein>
    <recommendedName>
        <fullName evidence="7">AP2/ERF domain-containing protein</fullName>
    </recommendedName>
</protein>
<dbReference type="InterPro" id="IPR044808">
    <property type="entry name" value="ERF_plant"/>
</dbReference>
<keyword evidence="5" id="KW-0539">Nucleus</keyword>
<dbReference type="GO" id="GO:0005634">
    <property type="term" value="C:nucleus"/>
    <property type="evidence" value="ECO:0007669"/>
    <property type="project" value="UniProtKB-SubCell"/>
</dbReference>
<dbReference type="Gene3D" id="3.30.730.10">
    <property type="entry name" value="AP2/ERF domain"/>
    <property type="match status" value="1"/>
</dbReference>
<evidence type="ECO:0000313" key="9">
    <source>
        <dbReference type="Proteomes" id="UP001445335"/>
    </source>
</evidence>
<dbReference type="Proteomes" id="UP001445335">
    <property type="component" value="Unassembled WGS sequence"/>
</dbReference>
<dbReference type="InterPro" id="IPR001471">
    <property type="entry name" value="AP2/ERF_dom"/>
</dbReference>
<gene>
    <name evidence="8" type="ORF">WJX81_002205</name>
</gene>
<feature type="region of interest" description="Disordered" evidence="6">
    <location>
        <begin position="26"/>
        <end position="106"/>
    </location>
</feature>
<dbReference type="GO" id="GO:0009873">
    <property type="term" value="P:ethylene-activated signaling pathway"/>
    <property type="evidence" value="ECO:0007669"/>
    <property type="project" value="InterPro"/>
</dbReference>
<evidence type="ECO:0000256" key="5">
    <source>
        <dbReference type="ARBA" id="ARBA00023242"/>
    </source>
</evidence>
<dbReference type="InterPro" id="IPR016177">
    <property type="entry name" value="DNA-bd_dom_sf"/>
</dbReference>
<dbReference type="CDD" id="cd00018">
    <property type="entry name" value="AP2"/>
    <property type="match status" value="1"/>
</dbReference>
<keyword evidence="3" id="KW-0238">DNA-binding</keyword>
<dbReference type="PROSITE" id="PS51032">
    <property type="entry name" value="AP2_ERF"/>
    <property type="match status" value="1"/>
</dbReference>
<dbReference type="AlphaFoldDB" id="A0AAW1S7B7"/>
<evidence type="ECO:0000256" key="4">
    <source>
        <dbReference type="ARBA" id="ARBA00023163"/>
    </source>
</evidence>
<accession>A0AAW1S7B7</accession>
<evidence type="ECO:0000256" key="2">
    <source>
        <dbReference type="ARBA" id="ARBA00023015"/>
    </source>
</evidence>
<organism evidence="8 9">
    <name type="scientific">Elliptochloris bilobata</name>
    <dbReference type="NCBI Taxonomy" id="381761"/>
    <lineage>
        <taxon>Eukaryota</taxon>
        <taxon>Viridiplantae</taxon>
        <taxon>Chlorophyta</taxon>
        <taxon>core chlorophytes</taxon>
        <taxon>Trebouxiophyceae</taxon>
        <taxon>Trebouxiophyceae incertae sedis</taxon>
        <taxon>Elliptochloris clade</taxon>
        <taxon>Elliptochloris</taxon>
    </lineage>
</organism>
<evidence type="ECO:0000256" key="1">
    <source>
        <dbReference type="ARBA" id="ARBA00004123"/>
    </source>
</evidence>
<dbReference type="PANTHER" id="PTHR31190:SF374">
    <property type="entry name" value="AP2_ERF DOMAIN-CONTAINING PROTEIN"/>
    <property type="match status" value="1"/>
</dbReference>
<evidence type="ECO:0000256" key="6">
    <source>
        <dbReference type="SAM" id="MobiDB-lite"/>
    </source>
</evidence>
<comment type="caution">
    <text evidence="8">The sequence shown here is derived from an EMBL/GenBank/DDBJ whole genome shotgun (WGS) entry which is preliminary data.</text>
</comment>
<evidence type="ECO:0000259" key="7">
    <source>
        <dbReference type="PROSITE" id="PS51032"/>
    </source>
</evidence>
<name>A0AAW1S7B7_9CHLO</name>
<feature type="region of interest" description="Disordered" evidence="6">
    <location>
        <begin position="407"/>
        <end position="453"/>
    </location>
</feature>
<evidence type="ECO:0000313" key="8">
    <source>
        <dbReference type="EMBL" id="KAK9841975.1"/>
    </source>
</evidence>
<feature type="compositionally biased region" description="Low complexity" evidence="6">
    <location>
        <begin position="47"/>
        <end position="57"/>
    </location>
</feature>
<dbReference type="FunFam" id="3.30.730.10:FF:000001">
    <property type="entry name" value="Ethylene-responsive transcription factor 2"/>
    <property type="match status" value="1"/>
</dbReference>
<dbReference type="SMART" id="SM00380">
    <property type="entry name" value="AP2"/>
    <property type="match status" value="1"/>
</dbReference>
<dbReference type="PRINTS" id="PR00367">
    <property type="entry name" value="ETHRSPELEMNT"/>
</dbReference>
<feature type="compositionally biased region" description="Pro residues" evidence="6">
    <location>
        <begin position="30"/>
        <end position="46"/>
    </location>
</feature>
<keyword evidence="9" id="KW-1185">Reference proteome</keyword>
<evidence type="ECO:0000256" key="3">
    <source>
        <dbReference type="ARBA" id="ARBA00023125"/>
    </source>
</evidence>
<keyword evidence="2" id="KW-0805">Transcription regulation</keyword>
<comment type="subcellular location">
    <subcellularLocation>
        <location evidence="1">Nucleus</location>
    </subcellularLocation>
</comment>
<dbReference type="SUPFAM" id="SSF54171">
    <property type="entry name" value="DNA-binding domain"/>
    <property type="match status" value="1"/>
</dbReference>
<dbReference type="GO" id="GO:0003677">
    <property type="term" value="F:DNA binding"/>
    <property type="evidence" value="ECO:0007669"/>
    <property type="project" value="UniProtKB-KW"/>
</dbReference>
<dbReference type="InterPro" id="IPR036955">
    <property type="entry name" value="AP2/ERF_dom_sf"/>
</dbReference>
<reference evidence="8 9" key="1">
    <citation type="journal article" date="2024" name="Nat. Commun.">
        <title>Phylogenomics reveals the evolutionary origins of lichenization in chlorophyte algae.</title>
        <authorList>
            <person name="Puginier C."/>
            <person name="Libourel C."/>
            <person name="Otte J."/>
            <person name="Skaloud P."/>
            <person name="Haon M."/>
            <person name="Grisel S."/>
            <person name="Petersen M."/>
            <person name="Berrin J.G."/>
            <person name="Delaux P.M."/>
            <person name="Dal Grande F."/>
            <person name="Keller J."/>
        </authorList>
    </citation>
    <scope>NUCLEOTIDE SEQUENCE [LARGE SCALE GENOMIC DNA]</scope>
    <source>
        <strain evidence="8 9">SAG 245.80</strain>
    </source>
</reference>
<feature type="compositionally biased region" description="Pro residues" evidence="6">
    <location>
        <begin position="418"/>
        <end position="427"/>
    </location>
</feature>
<keyword evidence="4" id="KW-0804">Transcription</keyword>
<dbReference type="GO" id="GO:0003700">
    <property type="term" value="F:DNA-binding transcription factor activity"/>
    <property type="evidence" value="ECO:0007669"/>
    <property type="project" value="InterPro"/>
</dbReference>
<sequence>MAATTSGPVLPLAKMLAAQPVVTAAMATPPATPDPPPPVAARPATPPSALANSLRSSPSPPRETEPDNVGSATPGPGQANSAEELAKQTARRVKKVAGAKAEGESLPVVGPDGVVSKGKNKTYRGVRQRPWGKWAAEIRDPTIGQRRWLGTFDTAEEAARAYDNAARAIRGAAARCNFPLEGDAMPTEPLPVVQRTPAARKANKETASAAAKVAAAAAAAIATTSAAASASAPLGRSPGGDALIDSRMLARDVTGVMTMSDAMMIPPSMLGPGSMAPPVLPVQMRMPNGAAAPALPAPAYVGGAWPLSAGGGSGGGMSLGRGGTPSYGASPYGKSVDMVDVCAQIMNSGVGWPNADALNMGSLRDNLEGMQAAAAHHAAHHRDSDGEELDDSIMILGTTPQFGSIGVRHTNGNRSGLPPRPALPQPPQSVAASSAAAAARYNNKESGESDYEDQVMGMSPDPGFAPAAVSRFAPAHVPAFRQQVWTPHGQMINNA</sequence>
<dbReference type="Pfam" id="PF00847">
    <property type="entry name" value="AP2"/>
    <property type="match status" value="1"/>
</dbReference>
<dbReference type="EMBL" id="JALJOU010000009">
    <property type="protein sequence ID" value="KAK9841975.1"/>
    <property type="molecule type" value="Genomic_DNA"/>
</dbReference>
<feature type="domain" description="AP2/ERF" evidence="7">
    <location>
        <begin position="122"/>
        <end position="179"/>
    </location>
</feature>
<dbReference type="PANTHER" id="PTHR31190">
    <property type="entry name" value="DNA-BINDING DOMAIN"/>
    <property type="match status" value="1"/>
</dbReference>